<evidence type="ECO:0000256" key="7">
    <source>
        <dbReference type="SAM" id="MobiDB-lite"/>
    </source>
</evidence>
<dbReference type="InterPro" id="IPR019528">
    <property type="entry name" value="PACT_domain"/>
</dbReference>
<dbReference type="GO" id="GO:0005795">
    <property type="term" value="C:Golgi stack"/>
    <property type="evidence" value="ECO:0007669"/>
    <property type="project" value="TreeGrafter"/>
</dbReference>
<feature type="compositionally biased region" description="Low complexity" evidence="7">
    <location>
        <begin position="2916"/>
        <end position="2927"/>
    </location>
</feature>
<feature type="compositionally biased region" description="Basic residues" evidence="7">
    <location>
        <begin position="1004"/>
        <end position="1013"/>
    </location>
</feature>
<gene>
    <name evidence="9" type="primary">Akap9</name>
    <name evidence="9" type="ORF">BRAATR_R02825</name>
</gene>
<feature type="domain" description="ELK" evidence="8">
    <location>
        <begin position="1342"/>
        <end position="1363"/>
    </location>
</feature>
<evidence type="ECO:0000256" key="4">
    <source>
        <dbReference type="ARBA" id="ARBA00023054"/>
    </source>
</evidence>
<evidence type="ECO:0000313" key="10">
    <source>
        <dbReference type="Proteomes" id="UP000540762"/>
    </source>
</evidence>
<proteinExistence type="predicted"/>
<feature type="coiled-coil region" evidence="6">
    <location>
        <begin position="2610"/>
        <end position="2749"/>
    </location>
</feature>
<evidence type="ECO:0000259" key="8">
    <source>
        <dbReference type="SMART" id="SM01188"/>
    </source>
</evidence>
<dbReference type="Proteomes" id="UP000540762">
    <property type="component" value="Unassembled WGS sequence"/>
</dbReference>
<comment type="subcellular location">
    <subcellularLocation>
        <location evidence="1">Cytoplasm</location>
        <location evidence="1">Cytoskeleton</location>
        <location evidence="1">Microtubule organizing center</location>
        <location evidence="1">Centrosome</location>
    </subcellularLocation>
</comment>
<feature type="domain" description="ELK" evidence="8">
    <location>
        <begin position="415"/>
        <end position="436"/>
    </location>
</feature>
<keyword evidence="4 6" id="KW-0175">Coiled coil</keyword>
<feature type="coiled-coil region" evidence="6">
    <location>
        <begin position="2531"/>
        <end position="2565"/>
    </location>
</feature>
<feature type="coiled-coil region" evidence="6">
    <location>
        <begin position="928"/>
        <end position="990"/>
    </location>
</feature>
<dbReference type="GO" id="GO:0003677">
    <property type="term" value="F:DNA binding"/>
    <property type="evidence" value="ECO:0007669"/>
    <property type="project" value="InterPro"/>
</dbReference>
<feature type="domain" description="ELK" evidence="8">
    <location>
        <begin position="611"/>
        <end position="632"/>
    </location>
</feature>
<dbReference type="GO" id="GO:0051661">
    <property type="term" value="P:maintenance of centrosome location"/>
    <property type="evidence" value="ECO:0007669"/>
    <property type="project" value="TreeGrafter"/>
</dbReference>
<evidence type="ECO:0000256" key="5">
    <source>
        <dbReference type="ARBA" id="ARBA00023212"/>
    </source>
</evidence>
<feature type="region of interest" description="Disordered" evidence="7">
    <location>
        <begin position="3459"/>
        <end position="3492"/>
    </location>
</feature>
<evidence type="ECO:0000256" key="3">
    <source>
        <dbReference type="ARBA" id="ARBA00022553"/>
    </source>
</evidence>
<feature type="region of interest" description="Disordered" evidence="7">
    <location>
        <begin position="1"/>
        <end position="51"/>
    </location>
</feature>
<feature type="coiled-coil region" evidence="6">
    <location>
        <begin position="3667"/>
        <end position="3694"/>
    </location>
</feature>
<keyword evidence="3" id="KW-0597">Phosphoprotein</keyword>
<feature type="coiled-coil region" evidence="6">
    <location>
        <begin position="3614"/>
        <end position="3641"/>
    </location>
</feature>
<name>A0A7K7M3D6_9PASS</name>
<keyword evidence="5" id="KW-0206">Cytoskeleton</keyword>
<dbReference type="GO" id="GO:0034237">
    <property type="term" value="F:protein kinase A regulatory subunit binding"/>
    <property type="evidence" value="ECO:0007669"/>
    <property type="project" value="TreeGrafter"/>
</dbReference>
<dbReference type="EMBL" id="VZSR01001283">
    <property type="protein sequence ID" value="NWZ37807.1"/>
    <property type="molecule type" value="Genomic_DNA"/>
</dbReference>
<feature type="non-terminal residue" evidence="9">
    <location>
        <position position="3921"/>
    </location>
</feature>
<keyword evidence="10" id="KW-1185">Reference proteome</keyword>
<feature type="compositionally biased region" description="Basic and acidic residues" evidence="7">
    <location>
        <begin position="1049"/>
        <end position="1060"/>
    </location>
</feature>
<dbReference type="GO" id="GO:1903358">
    <property type="term" value="P:regulation of Golgi organization"/>
    <property type="evidence" value="ECO:0007669"/>
    <property type="project" value="TreeGrafter"/>
</dbReference>
<comment type="caution">
    <text evidence="9">The sequence shown here is derived from an EMBL/GenBank/DDBJ whole genome shotgun (WGS) entry which is preliminary data.</text>
</comment>
<dbReference type="InterPro" id="IPR028745">
    <property type="entry name" value="AKAP9/Pericentrin"/>
</dbReference>
<feature type="coiled-coil region" evidence="6">
    <location>
        <begin position="701"/>
        <end position="777"/>
    </location>
</feature>
<dbReference type="GO" id="GO:0060090">
    <property type="term" value="F:molecular adaptor activity"/>
    <property type="evidence" value="ECO:0007669"/>
    <property type="project" value="InterPro"/>
</dbReference>
<dbReference type="GO" id="GO:0060307">
    <property type="term" value="P:regulation of ventricular cardiac muscle cell membrane repolarization"/>
    <property type="evidence" value="ECO:0007669"/>
    <property type="project" value="TreeGrafter"/>
</dbReference>
<evidence type="ECO:0000256" key="6">
    <source>
        <dbReference type="SAM" id="Coils"/>
    </source>
</evidence>
<accession>A0A7K7M3D6</accession>
<dbReference type="Pfam" id="PF10495">
    <property type="entry name" value="PACT_coil_coil"/>
    <property type="match status" value="1"/>
</dbReference>
<feature type="region of interest" description="Disordered" evidence="7">
    <location>
        <begin position="1497"/>
        <end position="1523"/>
    </location>
</feature>
<keyword evidence="2" id="KW-0963">Cytoplasm</keyword>
<evidence type="ECO:0000313" key="9">
    <source>
        <dbReference type="EMBL" id="NWZ37807.1"/>
    </source>
</evidence>
<dbReference type="PANTHER" id="PTHR44981:SF1">
    <property type="entry name" value="A-KINASE ANCHOR PROTEIN 9"/>
    <property type="match status" value="1"/>
</dbReference>
<feature type="coiled-coil region" evidence="6">
    <location>
        <begin position="801"/>
        <end position="885"/>
    </location>
</feature>
<feature type="domain" description="ELK" evidence="8">
    <location>
        <begin position="1594"/>
        <end position="1614"/>
    </location>
</feature>
<feature type="compositionally biased region" description="Polar residues" evidence="7">
    <location>
        <begin position="1039"/>
        <end position="1048"/>
    </location>
</feature>
<organism evidence="9 10">
    <name type="scientific">Brachypodius melanocephalos</name>
    <name type="common">black-headed bulbul</name>
    <dbReference type="NCBI Taxonomy" id="3235156"/>
    <lineage>
        <taxon>Eukaryota</taxon>
        <taxon>Metazoa</taxon>
        <taxon>Chordata</taxon>
        <taxon>Craniata</taxon>
        <taxon>Vertebrata</taxon>
        <taxon>Euteleostomi</taxon>
        <taxon>Archelosauria</taxon>
        <taxon>Archosauria</taxon>
        <taxon>Dinosauria</taxon>
        <taxon>Saurischia</taxon>
        <taxon>Theropoda</taxon>
        <taxon>Coelurosauria</taxon>
        <taxon>Aves</taxon>
        <taxon>Neognathae</taxon>
        <taxon>Neoaves</taxon>
        <taxon>Telluraves</taxon>
        <taxon>Australaves</taxon>
        <taxon>Passeriformes</taxon>
        <taxon>Sylvioidea</taxon>
        <taxon>Pycnonotidae</taxon>
        <taxon>Brachypodius</taxon>
    </lineage>
</organism>
<feature type="coiled-coil region" evidence="6">
    <location>
        <begin position="141"/>
        <end position="622"/>
    </location>
</feature>
<feature type="coiled-coil region" evidence="6">
    <location>
        <begin position="3142"/>
        <end position="3299"/>
    </location>
</feature>
<feature type="non-terminal residue" evidence="9">
    <location>
        <position position="1"/>
    </location>
</feature>
<dbReference type="InterPro" id="IPR005539">
    <property type="entry name" value="ELK_dom"/>
</dbReference>
<dbReference type="SMART" id="SM01188">
    <property type="entry name" value="ELK"/>
    <property type="match status" value="5"/>
</dbReference>
<protein>
    <submittedName>
        <fullName evidence="9">AKAP9 protein</fullName>
    </submittedName>
</protein>
<evidence type="ECO:0000256" key="1">
    <source>
        <dbReference type="ARBA" id="ARBA00004300"/>
    </source>
</evidence>
<feature type="domain" description="ELK" evidence="8">
    <location>
        <begin position="641"/>
        <end position="662"/>
    </location>
</feature>
<dbReference type="GO" id="GO:0015459">
    <property type="term" value="F:potassium channel regulator activity"/>
    <property type="evidence" value="ECO:0007669"/>
    <property type="project" value="TreeGrafter"/>
</dbReference>
<feature type="region of interest" description="Disordered" evidence="7">
    <location>
        <begin position="2901"/>
        <end position="2927"/>
    </location>
</feature>
<reference evidence="9 10" key="1">
    <citation type="submission" date="2019-09" db="EMBL/GenBank/DDBJ databases">
        <title>Bird 10,000 Genomes (B10K) Project - Family phase.</title>
        <authorList>
            <person name="Zhang G."/>
        </authorList>
    </citation>
    <scope>NUCLEOTIDE SEQUENCE [LARGE SCALE GENOMIC DNA]</scope>
    <source>
        <strain evidence="9">OUT-0037</strain>
        <tissue evidence="9">Liver</tissue>
    </source>
</reference>
<feature type="coiled-coil region" evidence="6">
    <location>
        <begin position="1859"/>
        <end position="2455"/>
    </location>
</feature>
<feature type="compositionally biased region" description="Polar residues" evidence="7">
    <location>
        <begin position="3477"/>
        <end position="3487"/>
    </location>
</feature>
<dbReference type="GO" id="GO:0097060">
    <property type="term" value="C:synaptic membrane"/>
    <property type="evidence" value="ECO:0007669"/>
    <property type="project" value="TreeGrafter"/>
</dbReference>
<dbReference type="GO" id="GO:0005801">
    <property type="term" value="C:cis-Golgi network"/>
    <property type="evidence" value="ECO:0007669"/>
    <property type="project" value="TreeGrafter"/>
</dbReference>
<dbReference type="PANTHER" id="PTHR44981">
    <property type="entry name" value="PERICENTRIN-LIKE PROTEIN, ISOFORM F"/>
    <property type="match status" value="1"/>
</dbReference>
<feature type="compositionally biased region" description="Basic and acidic residues" evidence="7">
    <location>
        <begin position="3459"/>
        <end position="3476"/>
    </location>
</feature>
<feature type="coiled-coil region" evidence="6">
    <location>
        <begin position="1088"/>
        <end position="1115"/>
    </location>
</feature>
<feature type="region of interest" description="Disordered" evidence="7">
    <location>
        <begin position="996"/>
        <end position="1060"/>
    </location>
</feature>
<dbReference type="GO" id="GO:0005813">
    <property type="term" value="C:centrosome"/>
    <property type="evidence" value="ECO:0007669"/>
    <property type="project" value="UniProtKB-SubCell"/>
</dbReference>
<feature type="compositionally biased region" description="Basic residues" evidence="7">
    <location>
        <begin position="19"/>
        <end position="28"/>
    </location>
</feature>
<evidence type="ECO:0000256" key="2">
    <source>
        <dbReference type="ARBA" id="ARBA00022490"/>
    </source>
</evidence>
<dbReference type="GO" id="GO:0007165">
    <property type="term" value="P:signal transduction"/>
    <property type="evidence" value="ECO:0007669"/>
    <property type="project" value="InterPro"/>
</dbReference>
<feature type="coiled-coil region" evidence="6">
    <location>
        <begin position="1592"/>
        <end position="1659"/>
    </location>
</feature>
<sequence length="3921" mass="452020">QLAQFRQRKAQTDGQNGSKKQKKKKKTANIKDEESIQDGIETDRSRSDEISTCSSRRGAAATADFAIIRTLHSGEIIKHTQAYTIEPESEISTTVEDYSSEVNGCSFVTRTAIPADLIREEEFGVGDVNSEHGMQHSHTQLEAMENQLAGKQHEIEELSREIEEMRAAYGTEGLQQLQEFEAAIKKRDDIITQLTTNLQQARKEKDETMREFLELTEQSQKLQIQFQHLQASEALRNSSHSCTAADLLQARQQILSHQQQLEEQECLLKNYQKKNEEFEEQIAHLQEKIMTYEREKQEKNGEDLSKLQEKEALVEELEAKLGEEEKNSLQLKEKLSEVSKLLEELKEEISLRNQQISNMKAELTTYKQKERQCSDEIKQLMGTVEELQKRCYKDSQSEADIVQRMELETQRRLAQLQAELDEMHGQQIVQMKQELMKQHAAEIEQRLSQQKVELEQTSSLCFNENVNKDQMHLMNIKMNELNVKLQDADKEREKMKQELSKQMEVIATEKSLQQTRIEDLLQELNFSREQVQRAKQTIVDMECRLNEAEKCQLMIEDLKTQLASASEFRKDLELKHEAEITNYKIKLEMLEREKDAVLDRMAESQEAELERLRTNLLFSHEEELSRLKEDLAKEHMVNMESLKHNLNMHHKQQLDEVQNEMSQKIEAMQYEKDNLITKQNQLILEITNLKDLQQSIVNSKSEEMTLQIHELEKEIEVLRQEEKEKGTLEQEIQDLHLKTELMQEQMREREDTLQKKCSELETQNNVLKGENETLEEKLKNMLVCSEENILCNNSVNSKTEILDLQKRIEKLITENEQLKNQNCILQEDTERQKSAFSLTEKKLEASYKELQKECASLLKAKTELEENKKKQEAEYKSKLKALNEKICHLQSNRPVLFKTKLSDFEGSKEIKMSGEDIFEAGEVVEKDATELMEKLQVTQREKVELTLRLSDLSEQLKSKDNEICLLNEKVKSLKDEKQKILVKCKELEVTIGHVQRTNSNSNGSKKKCSKGKSLRTATPASEGRNKCPGSRSKADEGTNSRGNLSSVKDCSHEVTKRKEVQQVLKPEQQSAVEHLHGMPDRLTEETSLTAITESENNLQQQVDALKSEQTDLQLQMEAQRICLSLVYSAHVDQVCESLKAEKESALCSLKEELVHNHMQEMTDLKRMHQLELQTLKSQQADDEGKSTQRLIEKLNEAVTEECSRLVQVLCGSQNENSSAAVEAGDREQEIFCKPAMKEKLSVELPVHRGQAQVPGSLCNLTVQERMDGLLHKIMEEYSRLKALQTQLMAECKQVKEPSLSSSERRKEKEPIHIETGKESLQTPSQNLMDPTIQEYCSKQIGNLKKQLEEQHAQELEHLRSYFQQQLTESQERYTAELVHLQDKLQTAGVSSDHTSVSTDSERKLKEVFRKVKCTENLQKKTDKALEVGREMVMQNDLDVVHSLQKQYQERLEEEVAKVIVSMSVAFAKQTELSEIARQKEEEAAMQIAHPERKHFGIKKQHSEEEVNSLRRKAAGKDSKNEEGLKSLCKELSEESGEINSLGEQLHSNSSPDCILGQTTHKAVISEELFSDSKGLTAEETPHSSEVVAADTGAEAASQLLLYEERLEDMRQELVRQYQEHQQATELLRQGHMQQMERQKENQDQLLAELESLKVQLAERVSMENDSLVAERERMLLEELESLKQHSIPGKERLFCELQNNSTQTENETENQNDAGERIFEHEDVGRKPDETPSALLSKERHVFQKANEKLMKILLEVVKTTVAMEETIGQHVLGLLDRSGKVQASKQAGWDTETEESIKPCIRVGYEKESCSLYHGGSMGDDDINMWSGAAGEGLLSQHLAESGMEIDPENEELVLNISSRLQAAVEKLLEAINETSNQLEHAKITQTELMRESFKKQQEATEFIRYQEELQERLNEETKAREQLALELSKAEGLIDGYADEKAFLEKQLQEKIDVIDHLEQELLCTGNKLQELEAEQQQVQEEKELLSRQKDAMRAEAGPVEQQLLEETEKLMKEKIEVQRQAEKEYDDLQKQVKVLEIDLEEQVNRFIELEQEKNAELMDLRQQNQALEKQLEKTRKFLDEQAIDREHERDVFQQEIQKLEQQLKIPQRSQPVNEHQTREVEQLTNHLKEKTDKCSELLLSKEQLQRDIQERNEEIEKLECRIRELEQALIISADHLQKVEERKQFGTIIVKGELPLEVQLQAEREAVDRKEKEVTNLEEQLEQFREELENKNEEVQQLHMQLEIQRKESTTHLQELEQENKLFKDEMEILGLAIQKSEDATIKDHHLVAGRLAHIMQEKDQEIYHLHEQIAKLQQQLEVTTDNKVIEEQNEHIRELEAQIECLKSDQERVKKKNDEEVEQLNDVIDKLQQELAIIEQKVPTDVAGFQEDADSPKHILEAVLAEKEALEKQVENINAEASQTKNELEETKLKMSQLKQEISMLKKEHERITEKYKCALVQGGKSKPEDRSNGKTEQMEGGLCQEIDLPDQSQLRTSDESARVTIGKMEIQLQQLQACMKQKDSELCQCYNEIKDMEEQNKAEKETLKERILELEKTLMEKVAAALVSQVQLNAVQEQRRFMQEIQEASECVDEVRKNAQTEGLSDRTENETESKLSLLTQKLSEMEDQLAMVNRSLELEKENVKLAQKEATVKEKRFLELQQLLEEVKEKHKGEIQKYIKQEKMQMHQVEAQLMESQKEKVLITELEQVKEEAAAAKEELSSYREKAEKLQQELAVKEASLIHLQEDLCKVKENLVQAEQRLASYLRKDKEMVKTESKKDAEISCDLSASESTLTGNSSSTQTDKTVEILPVLVKNAEIQTDLQNGCSSEEIAEIVREFTEKIDQMQELHAAEIMDMETRHISESEALKREKFVAVQVLTEECNTLKEVIETLQAKESIPGSGLARSPPHQARDGGSSDSSSDWSQGMYLAQTQGSDTISEGIDEGETSTDLLPKKIKGLLRAVHHEGIQVLSLTEFPYSEKDLSPHKQEPESWLEERKAFLSTISSLKDLIAKMQLYREAEICASTGSPEGVSDWRGELLHAIQQLFVREQNVLLAAFQTELAEMGTRDAVILMNQLEHRLQEQAANQRASMDCLQNADRRSLLMEIQVLHAQMNSKKSNPKREQEIDSKSQEMLEYNMQQKQLQILEMQVELRSMKDRAAELQEQLNAERMMGAELKNELAQAKLELEATLKAQHKHFKDLETIRTEVKEKAAELDILKDTMANEQKKSRELQWALEKEKAKMERSEERGREELEDLKFSLEDQKQKNLELSKLLEQEKLLSSDLQQKIESQEALSAAQLSRERGRNSELQVLLESEKVRALEISSALEREKELCAQLQSAEDKGQAGTPNPSEELLKELQKQMDEKHDRIVELVSEMEKYKLESVQVRQQMEKERQIQRQALQAEQDANIIVQKKLHELESKVEDLQWQLGEKKQEVHKLGNETKKLQEIIQDLQKKEQEDEGRKEAERTPSHNPNETTWDTPNDRTRNWVLQQKMEGAETNELTYRTLTGELSAATEILEKVRQKLQNASPKLKQLAWKAASRLQFETADDQDFIAVQNAVEEVISELRILPGLSSLEELKLVLPPGTPSSSLTERLLRQNAELTGFVSRLSEEKNNLRNAVMKLEEELRRYQHRQPSADYSSRHSSDVGVNIDTLIASEKEIWNRERLSLQKSLKQADAEISKLRAELRSEAFLRELGSDTENAVLRRIYGKYLRAESFRKALIYQKKYLLLLLGGFQECEEATLALIARMGGQPSYTDLEIITHHSKGFTRFRSAVRVSIAISRMKFLVRRWHRVTGSGILTVNRDVFSHNTGNELRPDSFSGGMDLYGEQRHSYRSRSGMESPRSPINFQHKLHGLHADLNPVSFTCPQLQNYDPERALTDYINRLEALQKRLGSVQSGRLRHPPQHLWAAQ</sequence>